<evidence type="ECO:0000256" key="1">
    <source>
        <dbReference type="SAM" id="Phobius"/>
    </source>
</evidence>
<accession>A0A133WX94</accession>
<name>A0A133WX94_LEGPN</name>
<dbReference type="OrthoDB" id="5645844at2"/>
<evidence type="ECO:0008006" key="5">
    <source>
        <dbReference type="Google" id="ProtNLM"/>
    </source>
</evidence>
<proteinExistence type="predicted"/>
<protein>
    <recommendedName>
        <fullName evidence="5">Chemotaxis methyl-accepting receptor HlyB-like 4HB MCP domain-containing protein</fullName>
    </recommendedName>
</protein>
<dbReference type="GeneID" id="57036106"/>
<comment type="caution">
    <text evidence="3">The sequence shown here is derived from an EMBL/GenBank/DDBJ whole genome shotgun (WGS) entry which is preliminary data.</text>
</comment>
<dbReference type="Proteomes" id="UP000866496">
    <property type="component" value="Unassembled WGS sequence"/>
</dbReference>
<evidence type="ECO:0000313" key="2">
    <source>
        <dbReference type="EMBL" id="HAU1880639.1"/>
    </source>
</evidence>
<dbReference type="Proteomes" id="UP000239239">
    <property type="component" value="Unassembled WGS sequence"/>
</dbReference>
<feature type="transmembrane region" description="Helical" evidence="1">
    <location>
        <begin position="12"/>
        <end position="36"/>
    </location>
</feature>
<keyword evidence="1" id="KW-0472">Membrane</keyword>
<dbReference type="EMBL" id="DACWHX010000011">
    <property type="protein sequence ID" value="HAU1880639.1"/>
    <property type="molecule type" value="Genomic_DNA"/>
</dbReference>
<dbReference type="EMBL" id="PQWY01000015">
    <property type="protein sequence ID" value="PPK30107.1"/>
    <property type="molecule type" value="Genomic_DNA"/>
</dbReference>
<keyword evidence="1" id="KW-0812">Transmembrane</keyword>
<sequence>MKEKKRSKTSKYLSNLVLILALSMMVSSAVISYFFIRQNELLISSLKMQAQNKQILIKDVWNNIVKKETRADIAILLSVLPVKDEVEVQAIKKDYLRDFSELTGTSSTADIVKEVKKEIERYGEYIDNLYLDQVTIQNKATAIEGSNKLYSEIAFFLQIFSVVLIILRKDFTE</sequence>
<gene>
    <name evidence="3" type="ORF">C3928_10780</name>
    <name evidence="2" type="ORF">JBJ86_10340</name>
</gene>
<reference evidence="2" key="1">
    <citation type="journal article" date="2018" name="Genome Biol.">
        <title>SKESA: strategic k-mer extension for scrupulous assemblies.</title>
        <authorList>
            <person name="Souvorov A."/>
            <person name="Agarwala R."/>
            <person name="Lipman D.J."/>
        </authorList>
    </citation>
    <scope>NUCLEOTIDE SEQUENCE</scope>
    <source>
        <strain evidence="2">AZ00058701</strain>
    </source>
</reference>
<dbReference type="AlphaFoldDB" id="A0A133WX94"/>
<evidence type="ECO:0000313" key="4">
    <source>
        <dbReference type="Proteomes" id="UP000239239"/>
    </source>
</evidence>
<organism evidence="3 4">
    <name type="scientific">Legionella pneumophila</name>
    <dbReference type="NCBI Taxonomy" id="446"/>
    <lineage>
        <taxon>Bacteria</taxon>
        <taxon>Pseudomonadati</taxon>
        <taxon>Pseudomonadota</taxon>
        <taxon>Gammaproteobacteria</taxon>
        <taxon>Legionellales</taxon>
        <taxon>Legionellaceae</taxon>
        <taxon>Legionella</taxon>
    </lineage>
</organism>
<reference evidence="3 4" key="2">
    <citation type="submission" date="2018-02" db="EMBL/GenBank/DDBJ databases">
        <title>Draft genome sequences of four Legionella pneumophila clinical strains isolated in Ontario.</title>
        <authorList>
            <person name="Fortuna A."/>
            <person name="Ramnarine R."/>
            <person name="Li A."/>
            <person name="Frantz C."/>
            <person name="Mallo G."/>
        </authorList>
    </citation>
    <scope>NUCLEOTIDE SEQUENCE [LARGE SCALE GENOMIC DNA]</scope>
    <source>
        <strain evidence="3 4">LG61</strain>
    </source>
</reference>
<reference evidence="2" key="3">
    <citation type="submission" date="2019-10" db="EMBL/GenBank/DDBJ databases">
        <authorList>
            <consortium name="NCBI Pathogen Detection Project"/>
        </authorList>
    </citation>
    <scope>NUCLEOTIDE SEQUENCE</scope>
    <source>
        <strain evidence="2">AZ00058701</strain>
    </source>
</reference>
<keyword evidence="1" id="KW-1133">Transmembrane helix</keyword>
<evidence type="ECO:0000313" key="3">
    <source>
        <dbReference type="EMBL" id="PPK30107.1"/>
    </source>
</evidence>
<dbReference type="RefSeq" id="WP_010947822.1">
    <property type="nucleotide sequence ID" value="NZ_BBUG01000033.1"/>
</dbReference>